<reference evidence="1 2" key="1">
    <citation type="submission" date="2017-11" db="EMBL/GenBank/DDBJ databases">
        <title>The genome of Rhizophagus clarus HR1 reveals common genetic basis of auxotrophy among arbuscular mycorrhizal fungi.</title>
        <authorList>
            <person name="Kobayashi Y."/>
        </authorList>
    </citation>
    <scope>NUCLEOTIDE SEQUENCE [LARGE SCALE GENOMIC DNA]</scope>
    <source>
        <strain evidence="1 2">HR1</strain>
    </source>
</reference>
<accession>A0A2Z6R9K8</accession>
<keyword evidence="2" id="KW-1185">Reference proteome</keyword>
<dbReference type="PANTHER" id="PTHR46579:SF1">
    <property type="entry name" value="F5_8 TYPE C DOMAIN-CONTAINING PROTEIN"/>
    <property type="match status" value="1"/>
</dbReference>
<dbReference type="PANTHER" id="PTHR46579">
    <property type="entry name" value="F5/8 TYPE C DOMAIN-CONTAINING PROTEIN-RELATED"/>
    <property type="match status" value="1"/>
</dbReference>
<dbReference type="Proteomes" id="UP000247702">
    <property type="component" value="Unassembled WGS sequence"/>
</dbReference>
<proteinExistence type="predicted"/>
<dbReference type="EMBL" id="BEXD01001521">
    <property type="protein sequence ID" value="GBB94494.1"/>
    <property type="molecule type" value="Genomic_DNA"/>
</dbReference>
<name>A0A2Z6R9K8_9GLOM</name>
<sequence length="278" mass="32529">MLNEAFTRLIEMNKLIKQKYGQEKISPNLHLCLHIYECALDYGPLFSFWYYSFKQMNGILSSYNNSRHNIESELLRIMSENTILQYFLSNCDNDHLFSSLKIIKLRKSVGSLAALDDFASDEYQNFIRLSLIEEDLAYGTECFPELLMKPRKETTLSNQILDLLVEFYNSLYNDYYFISIYSIIDSNNGTVVNSRIIQYGRIRIGADIYGSIQAARHKISLYILARFVHYDGSINIYSGQIQFYFEHTIHLNSLRSLTYSLALVKWYKPVQEILLPSR</sequence>
<dbReference type="STRING" id="94130.A0A2Z6R9K8"/>
<dbReference type="AlphaFoldDB" id="A0A2Z6R9K8"/>
<evidence type="ECO:0000313" key="1">
    <source>
        <dbReference type="EMBL" id="GBB94494.1"/>
    </source>
</evidence>
<protein>
    <submittedName>
        <fullName evidence="1">Uncharacterized protein</fullName>
    </submittedName>
</protein>
<organism evidence="1 2">
    <name type="scientific">Rhizophagus clarus</name>
    <dbReference type="NCBI Taxonomy" id="94130"/>
    <lineage>
        <taxon>Eukaryota</taxon>
        <taxon>Fungi</taxon>
        <taxon>Fungi incertae sedis</taxon>
        <taxon>Mucoromycota</taxon>
        <taxon>Glomeromycotina</taxon>
        <taxon>Glomeromycetes</taxon>
        <taxon>Glomerales</taxon>
        <taxon>Glomeraceae</taxon>
        <taxon>Rhizophagus</taxon>
    </lineage>
</organism>
<gene>
    <name evidence="1" type="ORF">RclHR1_23670004</name>
</gene>
<evidence type="ECO:0000313" key="2">
    <source>
        <dbReference type="Proteomes" id="UP000247702"/>
    </source>
</evidence>
<comment type="caution">
    <text evidence="1">The sequence shown here is derived from an EMBL/GenBank/DDBJ whole genome shotgun (WGS) entry which is preliminary data.</text>
</comment>